<sequence length="309" mass="32581">MTYRNGLAMGEGRTPLIRLTGLEKKIGWNGGIWAKAEYANPTGSFKDRGSLAEIRNALKMGMKGVICASTGNMAASLAAYAARAEIPCMVIVPAGTPATKLNQARMYGAVVSAVAGSYDRCVGIAAIKAKNMKYLLCGDYKTRRIGQRRIGAELADAGIRFDAFICPVGNGTVGCAVSEGFALKNRFPAFIGVQGRGSDPVYQAWIRGSADIRVINRPQTSASAMKVGNPLDGRLCLSLIYKTGGQVLSVDDTRISVAQQTLAITEGIFVEKASAATVAALRFIDKSKSVVLILTGNGLKEGGENYGKG</sequence>
<dbReference type="GO" id="GO:0006565">
    <property type="term" value="P:L-serine catabolic process"/>
    <property type="evidence" value="ECO:0007669"/>
    <property type="project" value="TreeGrafter"/>
</dbReference>
<dbReference type="GO" id="GO:0003941">
    <property type="term" value="F:L-serine ammonia-lyase activity"/>
    <property type="evidence" value="ECO:0007669"/>
    <property type="project" value="TreeGrafter"/>
</dbReference>
<dbReference type="GO" id="GO:0004794">
    <property type="term" value="F:threonine deaminase activity"/>
    <property type="evidence" value="ECO:0007669"/>
    <property type="project" value="TreeGrafter"/>
</dbReference>
<dbReference type="AlphaFoldDB" id="A0A1F5YNZ7"/>
<proteinExistence type="predicted"/>
<dbReference type="PANTHER" id="PTHR48078:SF6">
    <property type="entry name" value="L-THREONINE DEHYDRATASE CATABOLIC TDCB"/>
    <property type="match status" value="1"/>
</dbReference>
<dbReference type="STRING" id="1798374.A2Z33_01345"/>
<evidence type="ECO:0000313" key="6">
    <source>
        <dbReference type="Proteomes" id="UP000178448"/>
    </source>
</evidence>
<evidence type="ECO:0000259" key="4">
    <source>
        <dbReference type="Pfam" id="PF00291"/>
    </source>
</evidence>
<dbReference type="InterPro" id="IPR050147">
    <property type="entry name" value="Ser/Thr_Dehydratase"/>
</dbReference>
<evidence type="ECO:0000256" key="2">
    <source>
        <dbReference type="ARBA" id="ARBA00022898"/>
    </source>
</evidence>
<reference evidence="5 6" key="1">
    <citation type="journal article" date="2016" name="Nat. Commun.">
        <title>Thousands of microbial genomes shed light on interconnected biogeochemical processes in an aquifer system.</title>
        <authorList>
            <person name="Anantharaman K."/>
            <person name="Brown C.T."/>
            <person name="Hug L.A."/>
            <person name="Sharon I."/>
            <person name="Castelle C.J."/>
            <person name="Probst A.J."/>
            <person name="Thomas B.C."/>
            <person name="Singh A."/>
            <person name="Wilkins M.J."/>
            <person name="Karaoz U."/>
            <person name="Brodie E.L."/>
            <person name="Williams K.H."/>
            <person name="Hubbard S.S."/>
            <person name="Banfield J.F."/>
        </authorList>
    </citation>
    <scope>NUCLEOTIDE SEQUENCE [LARGE SCALE GENOMIC DNA]</scope>
</reference>
<dbReference type="InterPro" id="IPR001926">
    <property type="entry name" value="TrpB-like_PALP"/>
</dbReference>
<dbReference type="EMBL" id="MFJD01000009">
    <property type="protein sequence ID" value="OGG01875.1"/>
    <property type="molecule type" value="Genomic_DNA"/>
</dbReference>
<keyword evidence="2" id="KW-0663">Pyridoxal phosphate</keyword>
<gene>
    <name evidence="5" type="ORF">A2Z33_01345</name>
</gene>
<name>A0A1F5YNZ7_9BACT</name>
<keyword evidence="3" id="KW-0456">Lyase</keyword>
<comment type="cofactor">
    <cofactor evidence="1">
        <name>pyridoxal 5'-phosphate</name>
        <dbReference type="ChEBI" id="CHEBI:597326"/>
    </cofactor>
</comment>
<dbReference type="SUPFAM" id="SSF53686">
    <property type="entry name" value="Tryptophan synthase beta subunit-like PLP-dependent enzymes"/>
    <property type="match status" value="1"/>
</dbReference>
<dbReference type="Gene3D" id="3.40.50.1100">
    <property type="match status" value="2"/>
</dbReference>
<dbReference type="Proteomes" id="UP000178448">
    <property type="component" value="Unassembled WGS sequence"/>
</dbReference>
<organism evidence="5 6">
    <name type="scientific">Candidatus Gottesmanbacteria bacterium RBG_16_52_11</name>
    <dbReference type="NCBI Taxonomy" id="1798374"/>
    <lineage>
        <taxon>Bacteria</taxon>
        <taxon>Candidatus Gottesmaniibacteriota</taxon>
    </lineage>
</organism>
<dbReference type="Pfam" id="PF00291">
    <property type="entry name" value="PALP"/>
    <property type="match status" value="1"/>
</dbReference>
<dbReference type="GO" id="GO:0009097">
    <property type="term" value="P:isoleucine biosynthetic process"/>
    <property type="evidence" value="ECO:0007669"/>
    <property type="project" value="TreeGrafter"/>
</dbReference>
<dbReference type="PANTHER" id="PTHR48078">
    <property type="entry name" value="THREONINE DEHYDRATASE, MITOCHONDRIAL-RELATED"/>
    <property type="match status" value="1"/>
</dbReference>
<dbReference type="GO" id="GO:0006567">
    <property type="term" value="P:L-threonine catabolic process"/>
    <property type="evidence" value="ECO:0007669"/>
    <property type="project" value="TreeGrafter"/>
</dbReference>
<feature type="domain" description="Tryptophan synthase beta chain-like PALP" evidence="4">
    <location>
        <begin position="9"/>
        <end position="296"/>
    </location>
</feature>
<evidence type="ECO:0000313" key="5">
    <source>
        <dbReference type="EMBL" id="OGG01875.1"/>
    </source>
</evidence>
<comment type="caution">
    <text evidence="5">The sequence shown here is derived from an EMBL/GenBank/DDBJ whole genome shotgun (WGS) entry which is preliminary data.</text>
</comment>
<evidence type="ECO:0000256" key="1">
    <source>
        <dbReference type="ARBA" id="ARBA00001933"/>
    </source>
</evidence>
<protein>
    <recommendedName>
        <fullName evidence="4">Tryptophan synthase beta chain-like PALP domain-containing protein</fullName>
    </recommendedName>
</protein>
<evidence type="ECO:0000256" key="3">
    <source>
        <dbReference type="ARBA" id="ARBA00023239"/>
    </source>
</evidence>
<accession>A0A1F5YNZ7</accession>
<dbReference type="InterPro" id="IPR036052">
    <property type="entry name" value="TrpB-like_PALP_sf"/>
</dbReference>